<dbReference type="Proteomes" id="UP000294847">
    <property type="component" value="Chromosome 7"/>
</dbReference>
<feature type="region of interest" description="Disordered" evidence="1">
    <location>
        <begin position="398"/>
        <end position="438"/>
    </location>
</feature>
<reference evidence="2 3" key="1">
    <citation type="journal article" date="2019" name="Mol. Biol. Evol.">
        <title>Blast fungal genomes show frequent chromosomal changes, gene gains and losses, and effector gene turnover.</title>
        <authorList>
            <person name="Gomez Luciano L.B."/>
            <person name="Jason Tsai I."/>
            <person name="Chuma I."/>
            <person name="Tosa Y."/>
            <person name="Chen Y.H."/>
            <person name="Li J.Y."/>
            <person name="Li M.Y."/>
            <person name="Jade Lu M.Y."/>
            <person name="Nakayashiki H."/>
            <person name="Li W.H."/>
        </authorList>
    </citation>
    <scope>NUCLEOTIDE SEQUENCE [LARGE SCALE GENOMIC DNA]</scope>
    <source>
        <strain evidence="2">MZ5-1-6</strain>
    </source>
</reference>
<name>A0A4V1C885_PYROR</name>
<evidence type="ECO:0000313" key="3">
    <source>
        <dbReference type="Proteomes" id="UP000294847"/>
    </source>
</evidence>
<evidence type="ECO:0000256" key="1">
    <source>
        <dbReference type="SAM" id="MobiDB-lite"/>
    </source>
</evidence>
<dbReference type="EMBL" id="CP034210">
    <property type="protein sequence ID" value="QBZ66008.1"/>
    <property type="molecule type" value="Genomic_DNA"/>
</dbReference>
<sequence length="438" mass="48440">MDYNTYPTPFFSSGTASSLAEFIPRFTTNNWPKTTCDRILRQRSTLGMDQFPRGGDAARQTAQLPALPPIPQQRPRLISPSQMRANTDNEESELEYNGPEILESLRETLLAPRNPIEPVINAAKSVVDLLPDFMNTKTERGSHLANEDQVTDSFDFNTDEGSDNELDNVPTVPAPVMAQTSSWSPPQALNPQPFFASTAAASISTEESAENLSTCSDAKFTAWDIPATIPGIPYASQLRNSGHLGTSQIDGMSVAAWTQPMDLPKPRTLDSSGQNFMQQPFQQFLSIGAPDQNTFSVTDHFEKQNSMGEASGWTPGNTTYQNPDANGDTADTPHTNLLDRTAAISFMPELPFLGQIGFGAMSYQPDAMGSFQQPDDQIWAQPHRDQAQEQRQQFLLPTDAPFIAPEDAASTHLRLDTEQYRSRLDDLHQQQSPEHQYP</sequence>
<gene>
    <name evidence="2" type="ORF">PoMZ_12975</name>
</gene>
<protein>
    <submittedName>
        <fullName evidence="2">Uncharacterized protein</fullName>
    </submittedName>
</protein>
<feature type="compositionally biased region" description="Polar residues" evidence="1">
    <location>
        <begin position="429"/>
        <end position="438"/>
    </location>
</feature>
<accession>A0A4V1C885</accession>
<evidence type="ECO:0000313" key="2">
    <source>
        <dbReference type="EMBL" id="QBZ66008.1"/>
    </source>
</evidence>
<dbReference type="AlphaFoldDB" id="A0A4V1C885"/>
<organism evidence="2 3">
    <name type="scientific">Pyricularia oryzae</name>
    <name type="common">Rice blast fungus</name>
    <name type="synonym">Magnaporthe oryzae</name>
    <dbReference type="NCBI Taxonomy" id="318829"/>
    <lineage>
        <taxon>Eukaryota</taxon>
        <taxon>Fungi</taxon>
        <taxon>Dikarya</taxon>
        <taxon>Ascomycota</taxon>
        <taxon>Pezizomycotina</taxon>
        <taxon>Sordariomycetes</taxon>
        <taxon>Sordariomycetidae</taxon>
        <taxon>Magnaporthales</taxon>
        <taxon>Pyriculariaceae</taxon>
        <taxon>Pyricularia</taxon>
    </lineage>
</organism>
<feature type="compositionally biased region" description="Basic and acidic residues" evidence="1">
    <location>
        <begin position="413"/>
        <end position="428"/>
    </location>
</feature>
<proteinExistence type="predicted"/>